<keyword evidence="2" id="KW-1185">Reference proteome</keyword>
<accession>A0AAW0KCE2</accession>
<protein>
    <submittedName>
        <fullName evidence="1">Uncharacterized protein</fullName>
    </submittedName>
</protein>
<proteinExistence type="predicted"/>
<dbReference type="EMBL" id="PKMF04000358">
    <property type="protein sequence ID" value="KAK7836231.1"/>
    <property type="molecule type" value="Genomic_DNA"/>
</dbReference>
<name>A0AAW0KCE2_QUESU</name>
<evidence type="ECO:0000313" key="2">
    <source>
        <dbReference type="Proteomes" id="UP000237347"/>
    </source>
</evidence>
<gene>
    <name evidence="1" type="ORF">CFP56_022816</name>
</gene>
<reference evidence="1 2" key="1">
    <citation type="journal article" date="2018" name="Sci. Data">
        <title>The draft genome sequence of cork oak.</title>
        <authorList>
            <person name="Ramos A.M."/>
            <person name="Usie A."/>
            <person name="Barbosa P."/>
            <person name="Barros P.M."/>
            <person name="Capote T."/>
            <person name="Chaves I."/>
            <person name="Simoes F."/>
            <person name="Abreu I."/>
            <person name="Carrasquinho I."/>
            <person name="Faro C."/>
            <person name="Guimaraes J.B."/>
            <person name="Mendonca D."/>
            <person name="Nobrega F."/>
            <person name="Rodrigues L."/>
            <person name="Saibo N.J.M."/>
            <person name="Varela M.C."/>
            <person name="Egas C."/>
            <person name="Matos J."/>
            <person name="Miguel C.M."/>
            <person name="Oliveira M.M."/>
            <person name="Ricardo C.P."/>
            <person name="Goncalves S."/>
        </authorList>
    </citation>
    <scope>NUCLEOTIDE SEQUENCE [LARGE SCALE GENOMIC DNA]</scope>
    <source>
        <strain evidence="2">cv. HL8</strain>
    </source>
</reference>
<dbReference type="Proteomes" id="UP000237347">
    <property type="component" value="Unassembled WGS sequence"/>
</dbReference>
<evidence type="ECO:0000313" key="1">
    <source>
        <dbReference type="EMBL" id="KAK7836231.1"/>
    </source>
</evidence>
<sequence length="52" mass="6155">MSIVNVEEEVEKLNDAEERQVKEKAVNYRPQSRWTYENWKGTELSGPILKMT</sequence>
<organism evidence="1 2">
    <name type="scientific">Quercus suber</name>
    <name type="common">Cork oak</name>
    <dbReference type="NCBI Taxonomy" id="58331"/>
    <lineage>
        <taxon>Eukaryota</taxon>
        <taxon>Viridiplantae</taxon>
        <taxon>Streptophyta</taxon>
        <taxon>Embryophyta</taxon>
        <taxon>Tracheophyta</taxon>
        <taxon>Spermatophyta</taxon>
        <taxon>Magnoliopsida</taxon>
        <taxon>eudicotyledons</taxon>
        <taxon>Gunneridae</taxon>
        <taxon>Pentapetalae</taxon>
        <taxon>rosids</taxon>
        <taxon>fabids</taxon>
        <taxon>Fagales</taxon>
        <taxon>Fagaceae</taxon>
        <taxon>Quercus</taxon>
    </lineage>
</organism>
<dbReference type="AlphaFoldDB" id="A0AAW0KCE2"/>
<comment type="caution">
    <text evidence="1">The sequence shown here is derived from an EMBL/GenBank/DDBJ whole genome shotgun (WGS) entry which is preliminary data.</text>
</comment>